<accession>A0A7G7BEM1</accession>
<organism evidence="1 2">
    <name type="scientific">Streptomyces finlayi</name>
    <dbReference type="NCBI Taxonomy" id="67296"/>
    <lineage>
        <taxon>Bacteria</taxon>
        <taxon>Bacillati</taxon>
        <taxon>Actinomycetota</taxon>
        <taxon>Actinomycetes</taxon>
        <taxon>Kitasatosporales</taxon>
        <taxon>Streptomycetaceae</taxon>
        <taxon>Streptomyces</taxon>
    </lineage>
</organism>
<dbReference type="RefSeq" id="WP_185297353.1">
    <property type="nucleotide sequence ID" value="NZ_CP045702.1"/>
</dbReference>
<dbReference type="KEGG" id="sfiy:F0344_03450"/>
<gene>
    <name evidence="1" type="ORF">F0344_03450</name>
</gene>
<proteinExistence type="predicted"/>
<sequence>MDKKIQLISDGDGITVLGSQKDVEHFLASERLLSLATEISGRRLGALLRFGAAVAQTGSEMSANSACWLKLTKESARLVKEHGLMETGTPGVSHVMVGQPGLIKSWLQAEKGAGSFLVNPANLAGVAGIMAQLSRQQEMSEIKSYLATIDKKIDDVIRAQEDVELGKVVGAGFDIESAMTVLRLEGRVDDDTWSTVQARTHTITDALGWALRRLDALAKRMESATKVGDLAESAREVDAKLQDLLPVVARCYELQNALDLLRLERVLYESPDKLDGRRLALKEDRQRRRELISEAVEHLMARMDTAADTARSNVLLHLSVHRAVVASVNQAGKTVDDFHRPLGIESGRRSTEGTRWWDAAKDAKQLKNAAAEAGRKAAAAGVGVAVVAVGVLAIRAAQSSEQEGGEESE</sequence>
<dbReference type="EMBL" id="CP045702">
    <property type="protein sequence ID" value="QNE73786.1"/>
    <property type="molecule type" value="Genomic_DNA"/>
</dbReference>
<protein>
    <submittedName>
        <fullName evidence="1">Uncharacterized protein</fullName>
    </submittedName>
</protein>
<dbReference type="AlphaFoldDB" id="A0A7G7BEM1"/>
<keyword evidence="2" id="KW-1185">Reference proteome</keyword>
<evidence type="ECO:0000313" key="1">
    <source>
        <dbReference type="EMBL" id="QNE73786.1"/>
    </source>
</evidence>
<dbReference type="Proteomes" id="UP000515307">
    <property type="component" value="Chromosome"/>
</dbReference>
<name>A0A7G7BEM1_9ACTN</name>
<evidence type="ECO:0000313" key="2">
    <source>
        <dbReference type="Proteomes" id="UP000515307"/>
    </source>
</evidence>
<reference evidence="2" key="1">
    <citation type="submission" date="2019-10" db="EMBL/GenBank/DDBJ databases">
        <title>Antimicrobial potential of Antarctic Bacteria.</title>
        <authorList>
            <person name="Benaud N."/>
            <person name="Edwards R.J."/>
            <person name="Ferrari B.C."/>
        </authorList>
    </citation>
    <scope>NUCLEOTIDE SEQUENCE [LARGE SCALE GENOMIC DNA]</scope>
    <source>
        <strain evidence="2">NBSH44</strain>
    </source>
</reference>